<sequence length="942" mass="102318">MRPSHHVPRLPDPDATPHRAGHADPAAPHGTTSATPARGLFSGMGFSALAQVAPLLTNLALTPYLIRHLGLERFGVWSLILVFLATLAVLDGGVGASLARFYAYHGARGDRDGTGRLVVGSLTVFFGMGALVTVLSVLFAPVVVAALDIPPHLAGEGEQLLLALGPLLTLALAANSAIALLQANARFASLAGVSGGSCLVYAVAVVTVIDSGPDLPLLVLLTTGRYLLVTVGGLAAGARHIRIRRPLLPVPAERREFVGYASRMQLSGFTVFLNGEVDAVLIAALLPVRYVGVFAAGYQAAIALRSVPLYAFPPILTRMTHVYAERELPGAVREFHALQFRWLPAVLTYGAVTTAAAGLAVQVWLGPELALSGAVAAVLLAGYAVQVALTGMRTCFVRAIGRPGLETRYSWCATAVNLALTVPLTIAFGVVGVVLATSVGLMAGALYFVVLCRRLADLREQHLPKRWVPATALAVITAVLGDFLVLRLGWHGALPLLLAGLPVLAGLALAWPFIGRELVQGPRTPAEPTPTKEGDIMTGRTSPGRGDGPPRRVLIVAQLDGYANSARPLGIERFLREHGYEVHLVDTLCLARASSDRGSLGRMLPGSARPAKLALYANEVASKVLTRRWGFGRRHLSYYVLLTDHRLRRRILRSELALDDFDLVICVTPYDAGVLTTPTSAATFYDCPTPWADEVLHEGRLTARQHRKFRGWERDFLEEMEYLSFTWETYGRYAQARYGISGDNFRQLNWGCTPSAERARFARPPRVAYLGSLSGQFINLPLLSRLSRLYPYIDVYGGPPPDPSLGLNYCGYASPELLRDYQFGLITCTRDALREEGFSAKHMQYLEYGLPVLVPAWRRHLDLLRGSVPYTEEDFATRIGALSDEAQWQSVSDEAYEQARRLDWNRTLEPLRRLLDGPLAQPEPTTRPEQRYAPSGGTGRVP</sequence>
<evidence type="ECO:0000256" key="5">
    <source>
        <dbReference type="ARBA" id="ARBA00023136"/>
    </source>
</evidence>
<proteinExistence type="predicted"/>
<comment type="caution">
    <text evidence="8">The sequence shown here is derived from an EMBL/GenBank/DDBJ whole genome shotgun (WGS) entry which is preliminary data.</text>
</comment>
<feature type="region of interest" description="Disordered" evidence="6">
    <location>
        <begin position="915"/>
        <end position="942"/>
    </location>
</feature>
<gene>
    <name evidence="8" type="ORF">G6048_02625</name>
</gene>
<evidence type="ECO:0000256" key="6">
    <source>
        <dbReference type="SAM" id="MobiDB-lite"/>
    </source>
</evidence>
<keyword evidence="5 7" id="KW-0472">Membrane</keyword>
<evidence type="ECO:0000313" key="9">
    <source>
        <dbReference type="Proteomes" id="UP001518140"/>
    </source>
</evidence>
<feature type="transmembrane region" description="Helical" evidence="7">
    <location>
        <begin position="46"/>
        <end position="66"/>
    </location>
</feature>
<feature type="region of interest" description="Disordered" evidence="6">
    <location>
        <begin position="1"/>
        <end position="34"/>
    </location>
</feature>
<evidence type="ECO:0000256" key="4">
    <source>
        <dbReference type="ARBA" id="ARBA00022989"/>
    </source>
</evidence>
<feature type="region of interest" description="Disordered" evidence="6">
    <location>
        <begin position="522"/>
        <end position="547"/>
    </location>
</feature>
<dbReference type="PANTHER" id="PTHR30250:SF26">
    <property type="entry name" value="PSMA PROTEIN"/>
    <property type="match status" value="1"/>
</dbReference>
<evidence type="ECO:0000256" key="2">
    <source>
        <dbReference type="ARBA" id="ARBA00022475"/>
    </source>
</evidence>
<evidence type="ECO:0000256" key="1">
    <source>
        <dbReference type="ARBA" id="ARBA00004651"/>
    </source>
</evidence>
<feature type="transmembrane region" description="Helical" evidence="7">
    <location>
        <begin position="160"/>
        <end position="181"/>
    </location>
</feature>
<evidence type="ECO:0000256" key="7">
    <source>
        <dbReference type="SAM" id="Phobius"/>
    </source>
</evidence>
<evidence type="ECO:0000256" key="3">
    <source>
        <dbReference type="ARBA" id="ARBA00022692"/>
    </source>
</evidence>
<name>A0ABX0DHV3_9ACTN</name>
<dbReference type="PANTHER" id="PTHR30250">
    <property type="entry name" value="PST FAMILY PREDICTED COLANIC ACID TRANSPORTER"/>
    <property type="match status" value="1"/>
</dbReference>
<feature type="transmembrane region" description="Helical" evidence="7">
    <location>
        <begin position="467"/>
        <end position="486"/>
    </location>
</feature>
<accession>A0ABX0DHV3</accession>
<keyword evidence="3 7" id="KW-0812">Transmembrane</keyword>
<feature type="transmembrane region" description="Helical" evidence="7">
    <location>
        <begin position="78"/>
        <end position="103"/>
    </location>
</feature>
<keyword evidence="2" id="KW-1003">Cell membrane</keyword>
<feature type="transmembrane region" description="Helical" evidence="7">
    <location>
        <begin position="115"/>
        <end position="140"/>
    </location>
</feature>
<dbReference type="Proteomes" id="UP001518140">
    <property type="component" value="Unassembled WGS sequence"/>
</dbReference>
<dbReference type="EMBL" id="JAAKZX010000005">
    <property type="protein sequence ID" value="NGO41100.1"/>
    <property type="molecule type" value="Genomic_DNA"/>
</dbReference>
<feature type="transmembrane region" description="Helical" evidence="7">
    <location>
        <begin position="342"/>
        <end position="365"/>
    </location>
</feature>
<feature type="transmembrane region" description="Helical" evidence="7">
    <location>
        <begin position="215"/>
        <end position="238"/>
    </location>
</feature>
<dbReference type="SUPFAM" id="SSF53756">
    <property type="entry name" value="UDP-Glycosyltransferase/glycogen phosphorylase"/>
    <property type="match status" value="1"/>
</dbReference>
<dbReference type="InterPro" id="IPR050833">
    <property type="entry name" value="Poly_Biosynth_Transport"/>
</dbReference>
<evidence type="ECO:0000313" key="8">
    <source>
        <dbReference type="EMBL" id="NGO41100.1"/>
    </source>
</evidence>
<organism evidence="8 9">
    <name type="scientific">Streptomyces ureilyticus</name>
    <dbReference type="NCBI Taxonomy" id="1775131"/>
    <lineage>
        <taxon>Bacteria</taxon>
        <taxon>Bacillati</taxon>
        <taxon>Actinomycetota</taxon>
        <taxon>Actinomycetes</taxon>
        <taxon>Kitasatosporales</taxon>
        <taxon>Streptomycetaceae</taxon>
        <taxon>Streptomyces</taxon>
    </lineage>
</organism>
<protein>
    <submittedName>
        <fullName evidence="8">Lipopolysaccharide biosynthesis protein</fullName>
    </submittedName>
</protein>
<reference evidence="8 9" key="1">
    <citation type="submission" date="2020-02" db="EMBL/GenBank/DDBJ databases">
        <title>Whole-genome analyses of novel actinobacteria.</title>
        <authorList>
            <person name="Sahin N."/>
            <person name="Tokatli A."/>
        </authorList>
    </citation>
    <scope>NUCLEOTIDE SEQUENCE [LARGE SCALE GENOMIC DNA]</scope>
    <source>
        <strain evidence="8 9">YC419</strain>
    </source>
</reference>
<keyword evidence="4 7" id="KW-1133">Transmembrane helix</keyword>
<dbReference type="RefSeq" id="WP_165337757.1">
    <property type="nucleotide sequence ID" value="NZ_JAAKZX010000005.1"/>
</dbReference>
<feature type="transmembrane region" description="Helical" evidence="7">
    <location>
        <begin position="434"/>
        <end position="455"/>
    </location>
</feature>
<feature type="transmembrane region" description="Helical" evidence="7">
    <location>
        <begin position="371"/>
        <end position="389"/>
    </location>
</feature>
<feature type="transmembrane region" description="Helical" evidence="7">
    <location>
        <begin position="492"/>
        <end position="514"/>
    </location>
</feature>
<comment type="subcellular location">
    <subcellularLocation>
        <location evidence="1">Cell membrane</location>
        <topology evidence="1">Multi-pass membrane protein</topology>
    </subcellularLocation>
</comment>
<feature type="transmembrane region" description="Helical" evidence="7">
    <location>
        <begin position="188"/>
        <end position="209"/>
    </location>
</feature>
<keyword evidence="9" id="KW-1185">Reference proteome</keyword>